<dbReference type="EMBL" id="KE356560">
    <property type="protein sequence ID" value="ERG91205.1"/>
    <property type="molecule type" value="Genomic_DNA"/>
</dbReference>
<accession>U1N3S9</accession>
<evidence type="ECO:0000313" key="1">
    <source>
        <dbReference type="EMBL" id="ERG91205.1"/>
    </source>
</evidence>
<proteinExistence type="predicted"/>
<name>U1N3S9_9EURY</name>
<organism evidence="1 2">
    <name type="scientific">Haloquadratum walsbyi J07HQW1</name>
    <dbReference type="NCBI Taxonomy" id="1238424"/>
    <lineage>
        <taxon>Archaea</taxon>
        <taxon>Methanobacteriati</taxon>
        <taxon>Methanobacteriota</taxon>
        <taxon>Stenosarchaea group</taxon>
        <taxon>Halobacteria</taxon>
        <taxon>Halobacteriales</taxon>
        <taxon>Haloferacaceae</taxon>
        <taxon>Haloquadratum</taxon>
    </lineage>
</organism>
<reference evidence="1 2" key="1">
    <citation type="journal article" date="2013" name="PLoS ONE">
        <title>Assembly-driven community genomics of a hypersaline microbial ecosystem.</title>
        <authorList>
            <person name="Podell S."/>
            <person name="Ugalde J.A."/>
            <person name="Narasingarao P."/>
            <person name="Banfield J.F."/>
            <person name="Heidelberg K.B."/>
            <person name="Allen E.E."/>
        </authorList>
    </citation>
    <scope>NUCLEOTIDE SEQUENCE [LARGE SCALE GENOMIC DNA]</scope>
    <source>
        <strain evidence="2">J07HQW1</strain>
    </source>
</reference>
<evidence type="ECO:0000313" key="2">
    <source>
        <dbReference type="Proteomes" id="UP000030649"/>
    </source>
</evidence>
<sequence length="108" mass="12097">MTLGFWAILLSIDADSLRANVRACRQYAGGQMCAPCSRLLEAGTSFLEFAAVITEVVGVTDERLYRGHYNVVIDVGVRAKHSRMLGFFRTCNVRFSFDDRVQIELVGF</sequence>
<dbReference type="HOGENOM" id="CLU_2190987_0_0_2"/>
<gene>
    <name evidence="1" type="ORF">J07HQW1_01237</name>
</gene>
<protein>
    <submittedName>
        <fullName evidence="1">Uncharacterized protein</fullName>
    </submittedName>
</protein>
<dbReference type="Proteomes" id="UP000030649">
    <property type="component" value="Unassembled WGS sequence"/>
</dbReference>
<dbReference type="AlphaFoldDB" id="U1N3S9"/>